<proteinExistence type="predicted"/>
<name>A0A5B7CL52_PORTR</name>
<accession>A0A5B7CL52</accession>
<organism evidence="2 3">
    <name type="scientific">Portunus trituberculatus</name>
    <name type="common">Swimming crab</name>
    <name type="synonym">Neptunus trituberculatus</name>
    <dbReference type="NCBI Taxonomy" id="210409"/>
    <lineage>
        <taxon>Eukaryota</taxon>
        <taxon>Metazoa</taxon>
        <taxon>Ecdysozoa</taxon>
        <taxon>Arthropoda</taxon>
        <taxon>Crustacea</taxon>
        <taxon>Multicrustacea</taxon>
        <taxon>Malacostraca</taxon>
        <taxon>Eumalacostraca</taxon>
        <taxon>Eucarida</taxon>
        <taxon>Decapoda</taxon>
        <taxon>Pleocyemata</taxon>
        <taxon>Brachyura</taxon>
        <taxon>Eubrachyura</taxon>
        <taxon>Portunoidea</taxon>
        <taxon>Portunidae</taxon>
        <taxon>Portuninae</taxon>
        <taxon>Portunus</taxon>
    </lineage>
</organism>
<dbReference type="AlphaFoldDB" id="A0A5B7CL52"/>
<sequence>MVDTSQGMRGRRLKDSFSRCATCSGRRYWPGTKPSPRASRLGSIPSPALGGGGGVSLSPFTRYGLRLAPSMGGYSSAMVFPIDSLLSRTPFCPRPSSLAALSDFLSFLWGISGTSLSSSSFRGEALQEGTPGVRQHPHGPLCGETCVRNESWSKKTKRKDEIKEQERTGYERMKE</sequence>
<dbReference type="EMBL" id="VSRR010000102">
    <property type="protein sequence ID" value="MPC10130.1"/>
    <property type="molecule type" value="Genomic_DNA"/>
</dbReference>
<reference evidence="2 3" key="1">
    <citation type="submission" date="2019-05" db="EMBL/GenBank/DDBJ databases">
        <title>Another draft genome of Portunus trituberculatus and its Hox gene families provides insights of decapod evolution.</title>
        <authorList>
            <person name="Jeong J.-H."/>
            <person name="Song I."/>
            <person name="Kim S."/>
            <person name="Choi T."/>
            <person name="Kim D."/>
            <person name="Ryu S."/>
            <person name="Kim W."/>
        </authorList>
    </citation>
    <scope>NUCLEOTIDE SEQUENCE [LARGE SCALE GENOMIC DNA]</scope>
    <source>
        <tissue evidence="2">Muscle</tissue>
    </source>
</reference>
<protein>
    <submittedName>
        <fullName evidence="2">Uncharacterized protein</fullName>
    </submittedName>
</protein>
<gene>
    <name evidence="2" type="ORF">E2C01_002759</name>
</gene>
<evidence type="ECO:0000313" key="3">
    <source>
        <dbReference type="Proteomes" id="UP000324222"/>
    </source>
</evidence>
<comment type="caution">
    <text evidence="2">The sequence shown here is derived from an EMBL/GenBank/DDBJ whole genome shotgun (WGS) entry which is preliminary data.</text>
</comment>
<feature type="region of interest" description="Disordered" evidence="1">
    <location>
        <begin position="151"/>
        <end position="175"/>
    </location>
</feature>
<evidence type="ECO:0000313" key="2">
    <source>
        <dbReference type="EMBL" id="MPC10130.1"/>
    </source>
</evidence>
<dbReference type="Proteomes" id="UP000324222">
    <property type="component" value="Unassembled WGS sequence"/>
</dbReference>
<feature type="compositionally biased region" description="Basic and acidic residues" evidence="1">
    <location>
        <begin position="158"/>
        <end position="175"/>
    </location>
</feature>
<keyword evidence="3" id="KW-1185">Reference proteome</keyword>
<evidence type="ECO:0000256" key="1">
    <source>
        <dbReference type="SAM" id="MobiDB-lite"/>
    </source>
</evidence>